<dbReference type="SUPFAM" id="SSF54523">
    <property type="entry name" value="Pili subunits"/>
    <property type="match status" value="1"/>
</dbReference>
<dbReference type="OrthoDB" id="5296638at2"/>
<keyword evidence="2" id="KW-0812">Transmembrane</keyword>
<dbReference type="AlphaFoldDB" id="A0A6I6DZ13"/>
<dbReference type="PANTHER" id="PTHR30093:SF47">
    <property type="entry name" value="TYPE IV PILUS NON-CORE MINOR PILIN PILE"/>
    <property type="match status" value="1"/>
</dbReference>
<accession>A0A6I6DZ13</accession>
<dbReference type="Pfam" id="PF16732">
    <property type="entry name" value="ComP_DUS"/>
    <property type="match status" value="1"/>
</dbReference>
<organism evidence="3 4">
    <name type="scientific">Thermochromatium tepidum ATCC 43061</name>
    <dbReference type="NCBI Taxonomy" id="316276"/>
    <lineage>
        <taxon>Bacteria</taxon>
        <taxon>Pseudomonadati</taxon>
        <taxon>Pseudomonadota</taxon>
        <taxon>Gammaproteobacteria</taxon>
        <taxon>Chromatiales</taxon>
        <taxon>Chromatiaceae</taxon>
        <taxon>Thermochromatium</taxon>
    </lineage>
</organism>
<protein>
    <submittedName>
        <fullName evidence="3">Prepilin-type N-terminal cleavage/methylation domain-containing protein</fullName>
    </submittedName>
</protein>
<dbReference type="GO" id="GO:0043683">
    <property type="term" value="P:type IV pilus assembly"/>
    <property type="evidence" value="ECO:0007669"/>
    <property type="project" value="InterPro"/>
</dbReference>
<dbReference type="InterPro" id="IPR012902">
    <property type="entry name" value="N_methyl_site"/>
</dbReference>
<name>A0A6I6DZ13_THETI</name>
<dbReference type="Gene3D" id="3.30.700.10">
    <property type="entry name" value="Glycoprotein, Type 4 Pilin"/>
    <property type="match status" value="1"/>
</dbReference>
<keyword evidence="2" id="KW-1133">Transmembrane helix</keyword>
<sequence>MKSKGFTLIELMIAVAIVGILAAIAYPSYQAHVIKSRRATAQGCLLELAQFMERYYTTNMSYAGATLPAGTQCQTDLQGHYTFGFSGTPNATSYTLQATAQGLQADRDANCTPLTINQAGAKTPTTNDCWKK</sequence>
<dbReference type="EMBL" id="CP039268">
    <property type="protein sequence ID" value="QGU32844.1"/>
    <property type="molecule type" value="Genomic_DNA"/>
</dbReference>
<dbReference type="PANTHER" id="PTHR30093">
    <property type="entry name" value="GENERAL SECRETION PATHWAY PROTEIN G"/>
    <property type="match status" value="1"/>
</dbReference>
<keyword evidence="2" id="KW-0472">Membrane</keyword>
<keyword evidence="1" id="KW-0488">Methylation</keyword>
<dbReference type="KEGG" id="ttp:E6P07_07535"/>
<evidence type="ECO:0000313" key="4">
    <source>
        <dbReference type="Proteomes" id="UP000426424"/>
    </source>
</evidence>
<feature type="transmembrane region" description="Helical" evidence="2">
    <location>
        <begin position="6"/>
        <end position="29"/>
    </location>
</feature>
<keyword evidence="4" id="KW-1185">Reference proteome</keyword>
<dbReference type="Pfam" id="PF07963">
    <property type="entry name" value="N_methyl"/>
    <property type="match status" value="1"/>
</dbReference>
<evidence type="ECO:0000313" key="3">
    <source>
        <dbReference type="EMBL" id="QGU32844.1"/>
    </source>
</evidence>
<dbReference type="Proteomes" id="UP000426424">
    <property type="component" value="Chromosome"/>
</dbReference>
<reference evidence="3 4" key="1">
    <citation type="submission" date="2019-12" db="EMBL/GenBank/DDBJ databases">
        <title>The complete genome of the thermophilic, anoxygenic phototrophic gammaproteobacterium Thermochromatium tepidum.</title>
        <authorList>
            <person name="Sattley W.M."/>
            <person name="Swingley W.D."/>
            <person name="Burchell B.M."/>
            <person name="Gurbani S.A."/>
            <person name="Kujawa C.M."/>
            <person name="Nuccio D.A."/>
            <person name="Schladweiler J."/>
            <person name="Shaffer K.N."/>
            <person name="Stokes L.M."/>
            <person name="Touchman J.W."/>
            <person name="Blankenship R.E."/>
            <person name="Madigan M.T."/>
        </authorList>
    </citation>
    <scope>NUCLEOTIDE SEQUENCE [LARGE SCALE GENOMIC DNA]</scope>
    <source>
        <strain evidence="3 4">ATCC 43061</strain>
    </source>
</reference>
<dbReference type="PRINTS" id="PR00813">
    <property type="entry name" value="BCTERIALGSPG"/>
</dbReference>
<dbReference type="NCBIfam" id="TIGR02532">
    <property type="entry name" value="IV_pilin_GFxxxE"/>
    <property type="match status" value="1"/>
</dbReference>
<evidence type="ECO:0000256" key="1">
    <source>
        <dbReference type="ARBA" id="ARBA00022481"/>
    </source>
</evidence>
<dbReference type="PROSITE" id="PS00409">
    <property type="entry name" value="PROKAR_NTER_METHYL"/>
    <property type="match status" value="1"/>
</dbReference>
<dbReference type="InterPro" id="IPR031982">
    <property type="entry name" value="PilE-like"/>
</dbReference>
<proteinExistence type="predicted"/>
<gene>
    <name evidence="3" type="ORF">E6P07_07535</name>
</gene>
<dbReference type="InterPro" id="IPR000983">
    <property type="entry name" value="Bac_GSPG_pilin"/>
</dbReference>
<dbReference type="GO" id="GO:0015628">
    <property type="term" value="P:protein secretion by the type II secretion system"/>
    <property type="evidence" value="ECO:0007669"/>
    <property type="project" value="InterPro"/>
</dbReference>
<dbReference type="InterPro" id="IPR045584">
    <property type="entry name" value="Pilin-like"/>
</dbReference>
<dbReference type="RefSeq" id="WP_153975038.1">
    <property type="nucleotide sequence ID" value="NZ_CP039268.1"/>
</dbReference>
<dbReference type="GO" id="GO:0015627">
    <property type="term" value="C:type II protein secretion system complex"/>
    <property type="evidence" value="ECO:0007669"/>
    <property type="project" value="InterPro"/>
</dbReference>
<evidence type="ECO:0000256" key="2">
    <source>
        <dbReference type="SAM" id="Phobius"/>
    </source>
</evidence>